<protein>
    <submittedName>
        <fullName evidence="1">Uncharacterized protein</fullName>
    </submittedName>
</protein>
<reference evidence="1" key="1">
    <citation type="submission" date="2019-05" db="EMBL/GenBank/DDBJ databases">
        <title>Metatranscriptomic reconstruction reveals RNA viruses with the potential to shape carbon cycling in soil.</title>
        <authorList>
            <person name="Starr E.P."/>
            <person name="Nuccio E."/>
            <person name="Pett-Ridge J."/>
            <person name="Banfield J.F."/>
            <person name="Firestone M.K."/>
        </authorList>
    </citation>
    <scope>NUCLEOTIDE SEQUENCE</scope>
    <source>
        <strain evidence="1">H3_Rhizo_Litter_14_scaffold_321</strain>
    </source>
</reference>
<dbReference type="EMBL" id="MN034950">
    <property type="protein sequence ID" value="QDH89662.1"/>
    <property type="molecule type" value="Genomic_RNA"/>
</dbReference>
<sequence>MSFADPQTLTIAPAAAVSLPRTSVGEDESEYTSADGLLQIVASHDYGKRVRRVLRVNASKLTSDPFKPTENVKVSMSLYIVFDLPPAGYTATEAQAVYTGFKNQFTAASDALIVKLLGGES</sequence>
<evidence type="ECO:0000313" key="1">
    <source>
        <dbReference type="EMBL" id="QDH89662.1"/>
    </source>
</evidence>
<proteinExistence type="predicted"/>
<name>A0A514D7T9_9VIRU</name>
<organism evidence="1">
    <name type="scientific">Leviviridae sp</name>
    <dbReference type="NCBI Taxonomy" id="2027243"/>
    <lineage>
        <taxon>Viruses</taxon>
        <taxon>Riboviria</taxon>
        <taxon>Orthornavirae</taxon>
        <taxon>Lenarviricota</taxon>
        <taxon>Leviviricetes</taxon>
        <taxon>Norzivirales</taxon>
        <taxon>Fiersviridae</taxon>
    </lineage>
</organism>
<accession>A0A514D7T9</accession>
<gene>
    <name evidence="1" type="ORF">H3RhizoLitter14321_000003</name>
</gene>